<dbReference type="Proteomes" id="UP000269396">
    <property type="component" value="Unassembled WGS sequence"/>
</dbReference>
<dbReference type="PANTHER" id="PTHR33395">
    <property type="entry name" value="TRANSCRIPTASE, PUTATIVE-RELATED-RELATED"/>
    <property type="match status" value="1"/>
</dbReference>
<evidence type="ECO:0000313" key="1">
    <source>
        <dbReference type="EMBL" id="VDP50255.1"/>
    </source>
</evidence>
<accession>A0A183P573</accession>
<dbReference type="STRING" id="31246.A0A183P573"/>
<dbReference type="PANTHER" id="PTHR33395:SF22">
    <property type="entry name" value="REVERSE TRANSCRIPTASE DOMAIN-CONTAINING PROTEIN"/>
    <property type="match status" value="1"/>
</dbReference>
<protein>
    <submittedName>
        <fullName evidence="1">Uncharacterized protein</fullName>
    </submittedName>
</protein>
<evidence type="ECO:0000313" key="2">
    <source>
        <dbReference type="Proteomes" id="UP000269396"/>
    </source>
</evidence>
<sequence length="275" mass="30738">MLYPTHRRGGYEGRLDSNVSQDGHCNHYVSRPNIVQTTVNQRAPRLPSNVLNNKPVRRNFSQHFPIGQDGLLGYSASTQPQLAGACLNCPPSQVQQVNPLYQNNDFLPSEIPGPTINTLFLAKPTFILIIETWCSQAVSDSQLNILNYRLYRCDRENKRGGCIMYVLDTITNNKVEDSVLNSLPESVWISVNTLNHSLLLECIYRAPDSSSSVDDLVINAFIHASALNFNAKAITGGFNYPGINWSTGSCQSSKDEFSATINMHCWSQWVRTPTR</sequence>
<name>A0A183P573_9TREM</name>
<dbReference type="Gene3D" id="3.60.10.10">
    <property type="entry name" value="Endonuclease/exonuclease/phosphatase"/>
    <property type="match status" value="1"/>
</dbReference>
<dbReference type="EMBL" id="UZAL01029766">
    <property type="protein sequence ID" value="VDP50255.1"/>
    <property type="molecule type" value="Genomic_DNA"/>
</dbReference>
<organism evidence="1 2">
    <name type="scientific">Schistosoma mattheei</name>
    <dbReference type="NCBI Taxonomy" id="31246"/>
    <lineage>
        <taxon>Eukaryota</taxon>
        <taxon>Metazoa</taxon>
        <taxon>Spiralia</taxon>
        <taxon>Lophotrochozoa</taxon>
        <taxon>Platyhelminthes</taxon>
        <taxon>Trematoda</taxon>
        <taxon>Digenea</taxon>
        <taxon>Strigeidida</taxon>
        <taxon>Schistosomatoidea</taxon>
        <taxon>Schistosomatidae</taxon>
        <taxon>Schistosoma</taxon>
    </lineage>
</organism>
<proteinExistence type="predicted"/>
<dbReference type="AlphaFoldDB" id="A0A183P573"/>
<gene>
    <name evidence="1" type="ORF">SMTD_LOCUS9509</name>
</gene>
<dbReference type="InterPro" id="IPR036691">
    <property type="entry name" value="Endo/exonu/phosph_ase_sf"/>
</dbReference>
<keyword evidence="2" id="KW-1185">Reference proteome</keyword>
<feature type="non-terminal residue" evidence="1">
    <location>
        <position position="275"/>
    </location>
</feature>
<reference evidence="1 2" key="1">
    <citation type="submission" date="2018-11" db="EMBL/GenBank/DDBJ databases">
        <authorList>
            <consortium name="Pathogen Informatics"/>
        </authorList>
    </citation>
    <scope>NUCLEOTIDE SEQUENCE [LARGE SCALE GENOMIC DNA]</scope>
    <source>
        <strain>Denwood</strain>
        <strain evidence="2">Zambia</strain>
    </source>
</reference>